<dbReference type="Proteomes" id="UP000274271">
    <property type="component" value="Unassembled WGS sequence"/>
</dbReference>
<evidence type="ECO:0000313" key="3">
    <source>
        <dbReference type="Proteomes" id="UP000274271"/>
    </source>
</evidence>
<organism evidence="2 3">
    <name type="scientific">Larkinella knui</name>
    <dbReference type="NCBI Taxonomy" id="2025310"/>
    <lineage>
        <taxon>Bacteria</taxon>
        <taxon>Pseudomonadati</taxon>
        <taxon>Bacteroidota</taxon>
        <taxon>Cytophagia</taxon>
        <taxon>Cytophagales</taxon>
        <taxon>Spirosomataceae</taxon>
        <taxon>Larkinella</taxon>
    </lineage>
</organism>
<keyword evidence="3" id="KW-1185">Reference proteome</keyword>
<evidence type="ECO:0000259" key="1">
    <source>
        <dbReference type="Pfam" id="PF01522"/>
    </source>
</evidence>
<dbReference type="EMBL" id="RQJP01000005">
    <property type="protein sequence ID" value="RRB11633.1"/>
    <property type="molecule type" value="Genomic_DNA"/>
</dbReference>
<dbReference type="GO" id="GO:0016810">
    <property type="term" value="F:hydrolase activity, acting on carbon-nitrogen (but not peptide) bonds"/>
    <property type="evidence" value="ECO:0007669"/>
    <property type="project" value="InterPro"/>
</dbReference>
<proteinExistence type="predicted"/>
<comment type="caution">
    <text evidence="2">The sequence shown here is derived from an EMBL/GenBank/DDBJ whole genome shotgun (WGS) entry which is preliminary data.</text>
</comment>
<name>A0A3P1CE62_9BACT</name>
<dbReference type="AlphaFoldDB" id="A0A3P1CE62"/>
<accession>A0A3P1CE62</accession>
<dbReference type="InterPro" id="IPR011330">
    <property type="entry name" value="Glyco_hydro/deAcase_b/a-brl"/>
</dbReference>
<dbReference type="GO" id="GO:0005975">
    <property type="term" value="P:carbohydrate metabolic process"/>
    <property type="evidence" value="ECO:0007669"/>
    <property type="project" value="InterPro"/>
</dbReference>
<feature type="domain" description="NodB homology" evidence="1">
    <location>
        <begin position="44"/>
        <end position="123"/>
    </location>
</feature>
<dbReference type="RefSeq" id="WP_124909301.1">
    <property type="nucleotide sequence ID" value="NZ_RQJP01000005.1"/>
</dbReference>
<gene>
    <name evidence="2" type="ORF">EHT87_24510</name>
</gene>
<dbReference type="InterPro" id="IPR002509">
    <property type="entry name" value="NODB_dom"/>
</dbReference>
<reference evidence="2 3" key="1">
    <citation type="submission" date="2018-11" db="EMBL/GenBank/DDBJ databases">
        <authorList>
            <person name="Zhou Z."/>
            <person name="Wang G."/>
        </authorList>
    </citation>
    <scope>NUCLEOTIDE SEQUENCE [LARGE SCALE GENOMIC DNA]</scope>
    <source>
        <strain evidence="2 3">KCTC42998</strain>
    </source>
</reference>
<sequence length="265" mass="30630">MDPVARQIMFTVDVEEFDTALEYGHNLSLNEQLVVSTRGLRLLADRLAALNIRATLFTTANYAFHEPELVRSLAKTHEIASHGFFHTTFEPADLLKSRRTLEAITGRPVVGFRRARMGEVDETDLLEAGYRYNSSLHPTFLPGRYNHLREPRTPFRSGDILHIPASVTPRLRLPLFWLSLKNFPFAIYKRLCLNTLQTDGFLNLYVHPWEFTDLSAYPKIPAYVRRYSHQQLLDRVEALLRYLAPHGEFQTMQHFSETFIPTLNA</sequence>
<evidence type="ECO:0000313" key="2">
    <source>
        <dbReference type="EMBL" id="RRB11633.1"/>
    </source>
</evidence>
<protein>
    <submittedName>
        <fullName evidence="2">DUF3473 domain-containing protein</fullName>
    </submittedName>
</protein>
<dbReference type="OrthoDB" id="9806342at2"/>
<dbReference type="Pfam" id="PF01522">
    <property type="entry name" value="Polysacc_deac_1"/>
    <property type="match status" value="1"/>
</dbReference>
<dbReference type="SUPFAM" id="SSF88713">
    <property type="entry name" value="Glycoside hydrolase/deacetylase"/>
    <property type="match status" value="1"/>
</dbReference>
<dbReference type="Gene3D" id="3.20.20.370">
    <property type="entry name" value="Glycoside hydrolase/deacetylase"/>
    <property type="match status" value="1"/>
</dbReference>